<dbReference type="EMBL" id="UOEJ01000107">
    <property type="protein sequence ID" value="VAV98959.1"/>
    <property type="molecule type" value="Genomic_DNA"/>
</dbReference>
<organism evidence="2">
    <name type="scientific">hydrothermal vent metagenome</name>
    <dbReference type="NCBI Taxonomy" id="652676"/>
    <lineage>
        <taxon>unclassified sequences</taxon>
        <taxon>metagenomes</taxon>
        <taxon>ecological metagenomes</taxon>
    </lineage>
</organism>
<keyword evidence="1" id="KW-0472">Membrane</keyword>
<sequence length="200" mass="22648">MGDEPSSLKDDKNIIIQKDPKVIIVVLSVIILLWVAFQYRSNSFFTHEGISLGMSPMEVLEVLPDAGEFRKVRFIDQRSGNIVNFEMLEAKVKPVPWERLFIVSMEGEVVGISAYASDITKEQIDELRANVASLYGLPDDIFKSEYGSETLVWGDVDFDMKDVMQGITKIDGRVIIYRSRKSGTVNIYVTRDGKGPRIFF</sequence>
<gene>
    <name evidence="2" type="ORF">MNBD_ALPHA01-175</name>
</gene>
<keyword evidence="1" id="KW-1133">Transmembrane helix</keyword>
<accession>A0A3B0S3T5</accession>
<evidence type="ECO:0000256" key="1">
    <source>
        <dbReference type="SAM" id="Phobius"/>
    </source>
</evidence>
<proteinExistence type="predicted"/>
<name>A0A3B0S3T5_9ZZZZ</name>
<dbReference type="AlphaFoldDB" id="A0A3B0S3T5"/>
<keyword evidence="1" id="KW-0812">Transmembrane</keyword>
<protein>
    <submittedName>
        <fullName evidence="2">Uncharacterized protein</fullName>
    </submittedName>
</protein>
<evidence type="ECO:0000313" key="2">
    <source>
        <dbReference type="EMBL" id="VAV98959.1"/>
    </source>
</evidence>
<feature type="transmembrane region" description="Helical" evidence="1">
    <location>
        <begin position="21"/>
        <end position="39"/>
    </location>
</feature>
<reference evidence="2" key="1">
    <citation type="submission" date="2018-06" db="EMBL/GenBank/DDBJ databases">
        <authorList>
            <person name="Zhirakovskaya E."/>
        </authorList>
    </citation>
    <scope>NUCLEOTIDE SEQUENCE</scope>
</reference>